<protein>
    <submittedName>
        <fullName evidence="1">Uncharacterized protein</fullName>
    </submittedName>
</protein>
<accession>A0A8S5SCA5</accession>
<proteinExistence type="predicted"/>
<sequence length="81" mass="8995">MTDGRKAAEVLADSCRLARNMQECDGVVGIAHVDELEFAMAFFGRRYEAERARYALGGKGWDVANQLTRWTVGDDGLPIMD</sequence>
<dbReference type="EMBL" id="BK032570">
    <property type="protein sequence ID" value="DAF48597.1"/>
    <property type="molecule type" value="Genomic_DNA"/>
</dbReference>
<evidence type="ECO:0000313" key="1">
    <source>
        <dbReference type="EMBL" id="DAF48597.1"/>
    </source>
</evidence>
<reference evidence="1" key="1">
    <citation type="journal article" date="2021" name="Proc. Natl. Acad. Sci. U.S.A.">
        <title>A Catalog of Tens of Thousands of Viruses from Human Metagenomes Reveals Hidden Associations with Chronic Diseases.</title>
        <authorList>
            <person name="Tisza M.J."/>
            <person name="Buck C.B."/>
        </authorList>
    </citation>
    <scope>NUCLEOTIDE SEQUENCE</scope>
    <source>
        <strain evidence="1">CtqBc4</strain>
    </source>
</reference>
<name>A0A8S5SCA5_9CAUD</name>
<organism evidence="1">
    <name type="scientific">Siphoviridae sp. ctqBc4</name>
    <dbReference type="NCBI Taxonomy" id="2827945"/>
    <lineage>
        <taxon>Viruses</taxon>
        <taxon>Duplodnaviria</taxon>
        <taxon>Heunggongvirae</taxon>
        <taxon>Uroviricota</taxon>
        <taxon>Caudoviricetes</taxon>
    </lineage>
</organism>